<dbReference type="AlphaFoldDB" id="X1JZD7"/>
<organism evidence="1">
    <name type="scientific">marine sediment metagenome</name>
    <dbReference type="NCBI Taxonomy" id="412755"/>
    <lineage>
        <taxon>unclassified sequences</taxon>
        <taxon>metagenomes</taxon>
        <taxon>ecological metagenomes</taxon>
    </lineage>
</organism>
<feature type="non-terminal residue" evidence="1">
    <location>
        <position position="1"/>
    </location>
</feature>
<reference evidence="1" key="1">
    <citation type="journal article" date="2014" name="Front. Microbiol.">
        <title>High frequency of phylogenetically diverse reductive dehalogenase-homologous genes in deep subseafloor sedimentary metagenomes.</title>
        <authorList>
            <person name="Kawai M."/>
            <person name="Futagami T."/>
            <person name="Toyoda A."/>
            <person name="Takaki Y."/>
            <person name="Nishi S."/>
            <person name="Hori S."/>
            <person name="Arai W."/>
            <person name="Tsubouchi T."/>
            <person name="Morono Y."/>
            <person name="Uchiyama I."/>
            <person name="Ito T."/>
            <person name="Fujiyama A."/>
            <person name="Inagaki F."/>
            <person name="Takami H."/>
        </authorList>
    </citation>
    <scope>NUCLEOTIDE SEQUENCE</scope>
    <source>
        <strain evidence="1">Expedition CK06-06</strain>
    </source>
</reference>
<protein>
    <submittedName>
        <fullName evidence="1">Uncharacterized protein</fullName>
    </submittedName>
</protein>
<gene>
    <name evidence="1" type="ORF">S06H3_04835</name>
</gene>
<name>X1JZD7_9ZZZZ</name>
<dbReference type="EMBL" id="BARV01001733">
    <property type="protein sequence ID" value="GAH99562.1"/>
    <property type="molecule type" value="Genomic_DNA"/>
</dbReference>
<evidence type="ECO:0000313" key="1">
    <source>
        <dbReference type="EMBL" id="GAH99562.1"/>
    </source>
</evidence>
<accession>X1JZD7</accession>
<proteinExistence type="predicted"/>
<sequence>KVAGIYANLAQLMASREMSISRTPFNPDIVVVKRASFPKGVVPAHLSAYLIKKGECAGRTGTLIHKGRLVPATAVCVAEKHGR</sequence>
<comment type="caution">
    <text evidence="1">The sequence shown here is derived from an EMBL/GenBank/DDBJ whole genome shotgun (WGS) entry which is preliminary data.</text>
</comment>